<keyword evidence="8 14" id="KW-1133">Transmembrane helix</keyword>
<dbReference type="GO" id="GO:0015035">
    <property type="term" value="F:protein-disulfide reductase activity"/>
    <property type="evidence" value="ECO:0007669"/>
    <property type="project" value="UniProtKB-UniRule"/>
</dbReference>
<dbReference type="Gene3D" id="1.20.1550.10">
    <property type="entry name" value="DsbB-like"/>
    <property type="match status" value="1"/>
</dbReference>
<keyword evidence="13 14" id="KW-0676">Redox-active center</keyword>
<dbReference type="InterPro" id="IPR003752">
    <property type="entry name" value="DiS_bond_form_DsbB/BdbC"/>
</dbReference>
<keyword evidence="10 14" id="KW-0472">Membrane</keyword>
<evidence type="ECO:0000256" key="13">
    <source>
        <dbReference type="ARBA" id="ARBA00023284"/>
    </source>
</evidence>
<organism evidence="16 17">
    <name type="scientific">Tepidimonas charontis</name>
    <dbReference type="NCBI Taxonomy" id="2267262"/>
    <lineage>
        <taxon>Bacteria</taxon>
        <taxon>Pseudomonadati</taxon>
        <taxon>Pseudomonadota</taxon>
        <taxon>Betaproteobacteria</taxon>
        <taxon>Burkholderiales</taxon>
        <taxon>Tepidimonas</taxon>
    </lineage>
</organism>
<comment type="caution">
    <text evidence="16">The sequence shown here is derived from an EMBL/GenBank/DDBJ whole genome shotgun (WGS) entry which is preliminary data.</text>
</comment>
<dbReference type="PANTHER" id="PTHR36570">
    <property type="entry name" value="DISULFIDE BOND FORMATION PROTEIN B"/>
    <property type="match status" value="1"/>
</dbReference>
<gene>
    <name evidence="14 16" type="primary">dsbB</name>
    <name evidence="16" type="ORF">Tchar_00007</name>
</gene>
<evidence type="ECO:0000256" key="8">
    <source>
        <dbReference type="ARBA" id="ARBA00022989"/>
    </source>
</evidence>
<comment type="subcellular location">
    <subcellularLocation>
        <location evidence="1">Cell inner membrane</location>
        <topology evidence="1">Multi-pass membrane protein</topology>
    </subcellularLocation>
    <subcellularLocation>
        <location evidence="14">Cell membrane</location>
        <topology evidence="14">Multi-pass membrane protein</topology>
    </subcellularLocation>
</comment>
<dbReference type="EMBL" id="VJON01000001">
    <property type="protein sequence ID" value="TSE36387.1"/>
    <property type="molecule type" value="Genomic_DNA"/>
</dbReference>
<keyword evidence="12 14" id="KW-0143">Chaperone</keyword>
<keyword evidence="6 14" id="KW-0812">Transmembrane</keyword>
<dbReference type="GO" id="GO:0005886">
    <property type="term" value="C:plasma membrane"/>
    <property type="evidence" value="ECO:0007669"/>
    <property type="project" value="UniProtKB-SubCell"/>
</dbReference>
<dbReference type="Proteomes" id="UP000318294">
    <property type="component" value="Unassembled WGS sequence"/>
</dbReference>
<feature type="transmembrane region" description="Helical" evidence="15">
    <location>
        <begin position="89"/>
        <end position="106"/>
    </location>
</feature>
<evidence type="ECO:0000256" key="6">
    <source>
        <dbReference type="ARBA" id="ARBA00022692"/>
    </source>
</evidence>
<evidence type="ECO:0000256" key="10">
    <source>
        <dbReference type="ARBA" id="ARBA00023136"/>
    </source>
</evidence>
<proteinExistence type="inferred from homology"/>
<evidence type="ECO:0000313" key="16">
    <source>
        <dbReference type="EMBL" id="TSE36387.1"/>
    </source>
</evidence>
<sequence length="185" mass="19992">MPTESGRRGGRPRVVVDGLGAVVAWMGRPRRVAAVVAAWCAALLAAGLYLQHVVGLEPCPMCIVQRYALLLTLATAVLAVWVRVALVRTLLGVGALWAVFGAVVAARQSWLQWFPPEVAACGRDFYGMIEAFPLRRAIPMIFRGSGDCTAIDWTFLGLSIANWSFLHFAALTVVLGSTAWLAGRR</sequence>
<evidence type="ECO:0000256" key="12">
    <source>
        <dbReference type="ARBA" id="ARBA00023186"/>
    </source>
</evidence>
<comment type="similarity">
    <text evidence="2 14">Belongs to the DsbB family.</text>
</comment>
<keyword evidence="7 14" id="KW-0249">Electron transport</keyword>
<evidence type="ECO:0000256" key="15">
    <source>
        <dbReference type="SAM" id="Phobius"/>
    </source>
</evidence>
<evidence type="ECO:0000256" key="9">
    <source>
        <dbReference type="ARBA" id="ARBA00023002"/>
    </source>
</evidence>
<keyword evidence="5" id="KW-0997">Cell inner membrane</keyword>
<dbReference type="SUPFAM" id="SSF158442">
    <property type="entry name" value="DsbB-like"/>
    <property type="match status" value="1"/>
</dbReference>
<comment type="function">
    <text evidence="14">Required for disulfide bond formation in some periplasmic proteins. Acts by oxidizing the DsbA protein.</text>
</comment>
<dbReference type="AlphaFoldDB" id="A0A554XKM2"/>
<dbReference type="InterPro" id="IPR050183">
    <property type="entry name" value="DsbB"/>
</dbReference>
<evidence type="ECO:0000256" key="11">
    <source>
        <dbReference type="ARBA" id="ARBA00023157"/>
    </source>
</evidence>
<feature type="transmembrane region" description="Helical" evidence="15">
    <location>
        <begin position="63"/>
        <end position="82"/>
    </location>
</feature>
<evidence type="ECO:0000256" key="1">
    <source>
        <dbReference type="ARBA" id="ARBA00004429"/>
    </source>
</evidence>
<protein>
    <recommendedName>
        <fullName evidence="14">Disulfide bond formation protein B</fullName>
    </recommendedName>
    <alternativeName>
        <fullName evidence="14">Disulfide oxidoreductase</fullName>
    </alternativeName>
</protein>
<evidence type="ECO:0000313" key="17">
    <source>
        <dbReference type="Proteomes" id="UP000318294"/>
    </source>
</evidence>
<keyword evidence="9 14" id="KW-0560">Oxidoreductase</keyword>
<evidence type="ECO:0000256" key="3">
    <source>
        <dbReference type="ARBA" id="ARBA00022448"/>
    </source>
</evidence>
<feature type="disulfide bond" description="Redox-active" evidence="14">
    <location>
        <begin position="59"/>
        <end position="62"/>
    </location>
</feature>
<keyword evidence="3 14" id="KW-0813">Transport</keyword>
<reference evidence="16 17" key="1">
    <citation type="submission" date="2019-07" db="EMBL/GenBank/DDBJ databases">
        <title>Tepidimonas charontis SPSP-6 draft genome.</title>
        <authorList>
            <person name="Da Costa M.S."/>
            <person name="Froufe H.J.C."/>
            <person name="Egas C."/>
            <person name="Albuquerque L."/>
        </authorList>
    </citation>
    <scope>NUCLEOTIDE SEQUENCE [LARGE SCALE GENOMIC DNA]</scope>
    <source>
        <strain evidence="16 17">SPSP-6</strain>
    </source>
</reference>
<feature type="transmembrane region" description="Helical" evidence="15">
    <location>
        <begin position="32"/>
        <end position="51"/>
    </location>
</feature>
<name>A0A554XKM2_9BURK</name>
<keyword evidence="17" id="KW-1185">Reference proteome</keyword>
<dbReference type="GO" id="GO:0009055">
    <property type="term" value="F:electron transfer activity"/>
    <property type="evidence" value="ECO:0007669"/>
    <property type="project" value="UniProtKB-UniRule"/>
</dbReference>
<feature type="transmembrane region" description="Helical" evidence="15">
    <location>
        <begin position="163"/>
        <end position="182"/>
    </location>
</feature>
<evidence type="ECO:0000256" key="7">
    <source>
        <dbReference type="ARBA" id="ARBA00022982"/>
    </source>
</evidence>
<feature type="topological domain" description="Cytoplasmic" evidence="14">
    <location>
        <begin position="1"/>
        <end position="32"/>
    </location>
</feature>
<dbReference type="PANTHER" id="PTHR36570:SF3">
    <property type="entry name" value="DISULFIDE BOND FORMATION PROTEIN B"/>
    <property type="match status" value="1"/>
</dbReference>
<feature type="topological domain" description="Periplasmic" evidence="14">
    <location>
        <begin position="50"/>
        <end position="67"/>
    </location>
</feature>
<dbReference type="InterPro" id="IPR023380">
    <property type="entry name" value="DsbB-like_sf"/>
</dbReference>
<evidence type="ECO:0000256" key="5">
    <source>
        <dbReference type="ARBA" id="ARBA00022519"/>
    </source>
</evidence>
<evidence type="ECO:0000256" key="2">
    <source>
        <dbReference type="ARBA" id="ARBA00008823"/>
    </source>
</evidence>
<evidence type="ECO:0000256" key="14">
    <source>
        <dbReference type="HAMAP-Rule" id="MF_00286"/>
    </source>
</evidence>
<dbReference type="GO" id="GO:0006457">
    <property type="term" value="P:protein folding"/>
    <property type="evidence" value="ECO:0007669"/>
    <property type="project" value="InterPro"/>
</dbReference>
<evidence type="ECO:0000256" key="4">
    <source>
        <dbReference type="ARBA" id="ARBA00022475"/>
    </source>
</evidence>
<keyword evidence="4 14" id="KW-1003">Cell membrane</keyword>
<accession>A0A554XKM2</accession>
<feature type="topological domain" description="Cytoplasmic" evidence="14">
    <location>
        <begin position="182"/>
        <end position="185"/>
    </location>
</feature>
<keyword evidence="11 14" id="KW-1015">Disulfide bond</keyword>
<dbReference type="InterPro" id="IPR022920">
    <property type="entry name" value="Disulphide_bond_form_DsbB"/>
</dbReference>
<comment type="caution">
    <text evidence="14">Lacks conserved residue(s) required for the propagation of feature annotation.</text>
</comment>
<dbReference type="Pfam" id="PF02600">
    <property type="entry name" value="DsbB"/>
    <property type="match status" value="1"/>
</dbReference>
<dbReference type="HAMAP" id="MF_00286">
    <property type="entry name" value="DsbB"/>
    <property type="match status" value="1"/>
</dbReference>